<dbReference type="EMBL" id="WHWC01000011">
    <property type="protein sequence ID" value="KAG8373532.1"/>
    <property type="molecule type" value="Genomic_DNA"/>
</dbReference>
<comment type="caution">
    <text evidence="2">The sequence shown here is derived from an EMBL/GenBank/DDBJ whole genome shotgun (WGS) entry which is preliminary data.</text>
</comment>
<dbReference type="SUPFAM" id="SSF53807">
    <property type="entry name" value="Helical backbone' metal receptor"/>
    <property type="match status" value="1"/>
</dbReference>
<reference evidence="2" key="1">
    <citation type="submission" date="2019-10" db="EMBL/GenBank/DDBJ databases">
        <authorList>
            <person name="Zhang R."/>
            <person name="Pan Y."/>
            <person name="Wang J."/>
            <person name="Ma R."/>
            <person name="Yu S."/>
        </authorList>
    </citation>
    <scope>NUCLEOTIDE SEQUENCE</scope>
    <source>
        <strain evidence="2">LA-IB0</strain>
        <tissue evidence="2">Leaf</tissue>
    </source>
</reference>
<keyword evidence="3" id="KW-1185">Reference proteome</keyword>
<evidence type="ECO:0000313" key="2">
    <source>
        <dbReference type="EMBL" id="KAG8373532.1"/>
    </source>
</evidence>
<proteinExistence type="predicted"/>
<accession>A0AAV6X0Q7</accession>
<dbReference type="PANTHER" id="PTHR38360:SF1">
    <property type="entry name" value="F12P19.7"/>
    <property type="match status" value="1"/>
</dbReference>
<dbReference type="Proteomes" id="UP000826271">
    <property type="component" value="Unassembled WGS sequence"/>
</dbReference>
<name>A0AAV6X0Q7_9LAMI</name>
<evidence type="ECO:0000313" key="3">
    <source>
        <dbReference type="Proteomes" id="UP000826271"/>
    </source>
</evidence>
<dbReference type="AlphaFoldDB" id="A0AAV6X0Q7"/>
<feature type="chain" id="PRO_5043731195" description="F12P19.7" evidence="1">
    <location>
        <begin position="19"/>
        <end position="408"/>
    </location>
</feature>
<dbReference type="PANTHER" id="PTHR38360">
    <property type="entry name" value="OS03G0120000 PROTEIN"/>
    <property type="match status" value="1"/>
</dbReference>
<organism evidence="2 3">
    <name type="scientific">Buddleja alternifolia</name>
    <dbReference type="NCBI Taxonomy" id="168488"/>
    <lineage>
        <taxon>Eukaryota</taxon>
        <taxon>Viridiplantae</taxon>
        <taxon>Streptophyta</taxon>
        <taxon>Embryophyta</taxon>
        <taxon>Tracheophyta</taxon>
        <taxon>Spermatophyta</taxon>
        <taxon>Magnoliopsida</taxon>
        <taxon>eudicotyledons</taxon>
        <taxon>Gunneridae</taxon>
        <taxon>Pentapetalae</taxon>
        <taxon>asterids</taxon>
        <taxon>lamiids</taxon>
        <taxon>Lamiales</taxon>
        <taxon>Scrophulariaceae</taxon>
        <taxon>Buddlejeae</taxon>
        <taxon>Buddleja</taxon>
    </lineage>
</organism>
<protein>
    <recommendedName>
        <fullName evidence="4">F12P19.7</fullName>
    </recommendedName>
</protein>
<evidence type="ECO:0000256" key="1">
    <source>
        <dbReference type="SAM" id="SignalP"/>
    </source>
</evidence>
<keyword evidence="1" id="KW-0732">Signal</keyword>
<gene>
    <name evidence="2" type="ORF">BUALT_Bualt11G0034000</name>
</gene>
<feature type="signal peptide" evidence="1">
    <location>
        <begin position="1"/>
        <end position="18"/>
    </location>
</feature>
<sequence length="408" mass="45609">MNLCVHILFVVMIWFCNIGDHEIGVNVNVNAAAPSVKVGNISQVEDAAYLRIYYGQTFKVIKNGFDGKSYLLIQKNSKMAAKTKYCTSRIKSFVIPLANYSIDADYFPASFFELLGLLGSLKGITSDHVASGCVLKLYNEGQVQFINKSEPQQFTQFAAHFIVNTDQPQSCNFATFLPMGEEAPLQRAEWIKYLGVFANLEARANQVYNAIKQNYMCLSKAATSKKASFKPIVAWMTYNYGVWSFTTETYKLKYVEDAGGENIDGSINKVMYNISIPDDLEAFHAILCTVDVVIDETITSDPTAYNSSTFLQNLNVEDQSCFAFLSNQSLWRYDKRMQNTTALDWYDGAISQPHLVLADLIEALFPSGNYTSTYFRNIAKGDGVASMGPDLCERDSSNPMEPLIIPCQ</sequence>
<evidence type="ECO:0008006" key="4">
    <source>
        <dbReference type="Google" id="ProtNLM"/>
    </source>
</evidence>